<dbReference type="PANTHER" id="PTHR43877">
    <property type="entry name" value="AMINOALKYLPHOSPHONATE N-ACETYLTRANSFERASE-RELATED-RELATED"/>
    <property type="match status" value="1"/>
</dbReference>
<evidence type="ECO:0000256" key="2">
    <source>
        <dbReference type="ARBA" id="ARBA00023315"/>
    </source>
</evidence>
<reference evidence="4 5" key="1">
    <citation type="submission" date="2022-02" db="EMBL/GenBank/DDBJ databases">
        <title>Paenibacillus sp. MBLB1776 Whole Genome Shotgun Sequencing.</title>
        <authorList>
            <person name="Hwang C.Y."/>
            <person name="Cho E.-S."/>
            <person name="Seo M.-J."/>
        </authorList>
    </citation>
    <scope>NUCLEOTIDE SEQUENCE [LARGE SCALE GENOMIC DNA]</scope>
    <source>
        <strain evidence="4 5">MBLB1776</strain>
    </source>
</reference>
<sequence>MKAYTIRKMRQPDDYAAVAPLVNLIWAEPTTADRLREDEEKIPPGKLHYEEGRLMGWDRPKWVAEDETGQVIGYATAWRAPWTEPGTLQHTIVVHPDHRGKGAGTALYETVHRWASEVRASRFIDYLRESDLESLAYAERRDYKRERHTFESVLDLTSFDEGALRETIDRVKQSGISFVTLAEEPGEENERKLYELYKVTNFDIPGHSGGYPWFEEWKKWSLDQTGCRPEWMHIAKDGERYIGVVTLVHIEQTGAMYHEFTGVLPDYRGRRIALALKLLAIRTARSFGAPYLRTHNDSMNAPMLRINRDLLGFRAEKGLYKMVRELNG</sequence>
<dbReference type="Gene3D" id="3.40.630.30">
    <property type="match status" value="1"/>
</dbReference>
<dbReference type="KEGG" id="paun:MJA45_24370"/>
<proteinExistence type="predicted"/>
<dbReference type="Proteomes" id="UP001305702">
    <property type="component" value="Chromosome"/>
</dbReference>
<evidence type="ECO:0000313" key="4">
    <source>
        <dbReference type="EMBL" id="WNQ10720.1"/>
    </source>
</evidence>
<dbReference type="InterPro" id="IPR000182">
    <property type="entry name" value="GNAT_dom"/>
</dbReference>
<organism evidence="4 5">
    <name type="scientific">Paenibacillus aurantius</name>
    <dbReference type="NCBI Taxonomy" id="2918900"/>
    <lineage>
        <taxon>Bacteria</taxon>
        <taxon>Bacillati</taxon>
        <taxon>Bacillota</taxon>
        <taxon>Bacilli</taxon>
        <taxon>Bacillales</taxon>
        <taxon>Paenibacillaceae</taxon>
        <taxon>Paenibacillus</taxon>
    </lineage>
</organism>
<protein>
    <submittedName>
        <fullName evidence="4">GNAT family N-acetyltransferase</fullName>
        <ecNumber evidence="4">2.3.1.-</ecNumber>
    </submittedName>
</protein>
<name>A0AA96RCM8_9BACL</name>
<dbReference type="AlphaFoldDB" id="A0AA96RCM8"/>
<feature type="domain" description="N-acetyltransferase" evidence="3">
    <location>
        <begin position="4"/>
        <end position="171"/>
    </location>
</feature>
<evidence type="ECO:0000313" key="5">
    <source>
        <dbReference type="Proteomes" id="UP001305702"/>
    </source>
</evidence>
<keyword evidence="2 4" id="KW-0012">Acyltransferase</keyword>
<dbReference type="EMBL" id="CP130318">
    <property type="protein sequence ID" value="WNQ10720.1"/>
    <property type="molecule type" value="Genomic_DNA"/>
</dbReference>
<dbReference type="EC" id="2.3.1.-" evidence="4"/>
<dbReference type="InterPro" id="IPR016181">
    <property type="entry name" value="Acyl_CoA_acyltransferase"/>
</dbReference>
<dbReference type="Pfam" id="PF00583">
    <property type="entry name" value="Acetyltransf_1"/>
    <property type="match status" value="2"/>
</dbReference>
<feature type="domain" description="N-acetyltransferase" evidence="3">
    <location>
        <begin position="176"/>
        <end position="328"/>
    </location>
</feature>
<dbReference type="InterPro" id="IPR050832">
    <property type="entry name" value="Bact_Acetyltransf"/>
</dbReference>
<dbReference type="PROSITE" id="PS51186">
    <property type="entry name" value="GNAT"/>
    <property type="match status" value="2"/>
</dbReference>
<evidence type="ECO:0000259" key="3">
    <source>
        <dbReference type="PROSITE" id="PS51186"/>
    </source>
</evidence>
<keyword evidence="5" id="KW-1185">Reference proteome</keyword>
<dbReference type="SUPFAM" id="SSF55729">
    <property type="entry name" value="Acyl-CoA N-acyltransferases (Nat)"/>
    <property type="match status" value="2"/>
</dbReference>
<gene>
    <name evidence="4" type="ORF">MJA45_24370</name>
</gene>
<dbReference type="GO" id="GO:0016747">
    <property type="term" value="F:acyltransferase activity, transferring groups other than amino-acyl groups"/>
    <property type="evidence" value="ECO:0007669"/>
    <property type="project" value="InterPro"/>
</dbReference>
<dbReference type="RefSeq" id="WP_315604494.1">
    <property type="nucleotide sequence ID" value="NZ_CP130318.1"/>
</dbReference>
<evidence type="ECO:0000256" key="1">
    <source>
        <dbReference type="ARBA" id="ARBA00022679"/>
    </source>
</evidence>
<dbReference type="CDD" id="cd04301">
    <property type="entry name" value="NAT_SF"/>
    <property type="match status" value="2"/>
</dbReference>
<dbReference type="PANTHER" id="PTHR43877:SF1">
    <property type="entry name" value="ACETYLTRANSFERASE"/>
    <property type="match status" value="1"/>
</dbReference>
<accession>A0AA96RCM8</accession>
<keyword evidence="1 4" id="KW-0808">Transferase</keyword>